<dbReference type="SUPFAM" id="SSF53850">
    <property type="entry name" value="Periplasmic binding protein-like II"/>
    <property type="match status" value="1"/>
</dbReference>
<dbReference type="InterPro" id="IPR000847">
    <property type="entry name" value="LysR_HTH_N"/>
</dbReference>
<evidence type="ECO:0000256" key="2">
    <source>
        <dbReference type="ARBA" id="ARBA00023015"/>
    </source>
</evidence>
<evidence type="ECO:0000256" key="4">
    <source>
        <dbReference type="ARBA" id="ARBA00023163"/>
    </source>
</evidence>
<keyword evidence="4" id="KW-0804">Transcription</keyword>
<reference evidence="6 7" key="1">
    <citation type="submission" date="2019-03" db="EMBL/GenBank/DDBJ databases">
        <title>Genomic Encyclopedia of Type Strains, Phase III (KMG-III): the genomes of soil and plant-associated and newly described type strains.</title>
        <authorList>
            <person name="Whitman W."/>
        </authorList>
    </citation>
    <scope>NUCLEOTIDE SEQUENCE [LARGE SCALE GENOMIC DNA]</scope>
    <source>
        <strain evidence="6 7">VKM Ac-2573</strain>
    </source>
</reference>
<evidence type="ECO:0000256" key="1">
    <source>
        <dbReference type="ARBA" id="ARBA00009437"/>
    </source>
</evidence>
<dbReference type="AlphaFoldDB" id="A0A4V3GH98"/>
<evidence type="ECO:0000313" key="7">
    <source>
        <dbReference type="Proteomes" id="UP000295146"/>
    </source>
</evidence>
<dbReference type="OrthoDB" id="3181812at2"/>
<dbReference type="Pfam" id="PF03466">
    <property type="entry name" value="LysR_substrate"/>
    <property type="match status" value="1"/>
</dbReference>
<dbReference type="InterPro" id="IPR036390">
    <property type="entry name" value="WH_DNA-bd_sf"/>
</dbReference>
<keyword evidence="7" id="KW-1185">Reference proteome</keyword>
<dbReference type="EMBL" id="SODP01000001">
    <property type="protein sequence ID" value="TDW75347.1"/>
    <property type="molecule type" value="Genomic_DNA"/>
</dbReference>
<comment type="caution">
    <text evidence="6">The sequence shown here is derived from an EMBL/GenBank/DDBJ whole genome shotgun (WGS) entry which is preliminary data.</text>
</comment>
<dbReference type="RefSeq" id="WP_134097466.1">
    <property type="nucleotide sequence ID" value="NZ_SODP01000001.1"/>
</dbReference>
<gene>
    <name evidence="6" type="ORF">EV653_0470</name>
</gene>
<keyword evidence="3 6" id="KW-0238">DNA-binding</keyword>
<organism evidence="6 7">
    <name type="scientific">Kribbella pratensis</name>
    <dbReference type="NCBI Taxonomy" id="2512112"/>
    <lineage>
        <taxon>Bacteria</taxon>
        <taxon>Bacillati</taxon>
        <taxon>Actinomycetota</taxon>
        <taxon>Actinomycetes</taxon>
        <taxon>Propionibacteriales</taxon>
        <taxon>Kribbellaceae</taxon>
        <taxon>Kribbella</taxon>
    </lineage>
</organism>
<feature type="domain" description="HTH lysR-type" evidence="5">
    <location>
        <begin position="4"/>
        <end position="62"/>
    </location>
</feature>
<dbReference type="PANTHER" id="PTHR30346">
    <property type="entry name" value="TRANSCRIPTIONAL DUAL REGULATOR HCAR-RELATED"/>
    <property type="match status" value="1"/>
</dbReference>
<protein>
    <submittedName>
        <fullName evidence="6">DNA-binding transcriptional LysR family regulator</fullName>
    </submittedName>
</protein>
<dbReference type="PANTHER" id="PTHR30346:SF0">
    <property type="entry name" value="HCA OPERON TRANSCRIPTIONAL ACTIVATOR HCAR"/>
    <property type="match status" value="1"/>
</dbReference>
<dbReference type="Proteomes" id="UP000295146">
    <property type="component" value="Unassembled WGS sequence"/>
</dbReference>
<dbReference type="GO" id="GO:0003700">
    <property type="term" value="F:DNA-binding transcription factor activity"/>
    <property type="evidence" value="ECO:0007669"/>
    <property type="project" value="InterPro"/>
</dbReference>
<dbReference type="InterPro" id="IPR005119">
    <property type="entry name" value="LysR_subst-bd"/>
</dbReference>
<name>A0A4V3GH98_9ACTN</name>
<evidence type="ECO:0000256" key="3">
    <source>
        <dbReference type="ARBA" id="ARBA00023125"/>
    </source>
</evidence>
<sequence>MADIELRELRLFLALAEELHFGRAAERLGLTTSRASQTLRALERKLGGLRLFDRTSRVVTLTTAGHALYDELGPVVTGLDNTLTRARTRAAGLGVVRLGVLNAASGTTVLNEAVKVFEAAHEGAAVRLVATPLNDRLGPLRRREVDLSVTRLPLAQSDIVIGPLLSEDDARVVMVAIDHPLAGRDQVSVEDFADYPVRRPADVPELAEASCPSHTPSGRPIVPFDAEVNDISELLLLIARGRLIHPTVAPFAEHFRHPGIAIVPVRDLPPSSSALAWLAGSEHTARDAFVAVVEQVVAAHRRPDPRR</sequence>
<proteinExistence type="inferred from homology"/>
<dbReference type="Gene3D" id="1.10.10.10">
    <property type="entry name" value="Winged helix-like DNA-binding domain superfamily/Winged helix DNA-binding domain"/>
    <property type="match status" value="1"/>
</dbReference>
<dbReference type="SUPFAM" id="SSF46785">
    <property type="entry name" value="Winged helix' DNA-binding domain"/>
    <property type="match status" value="1"/>
</dbReference>
<dbReference type="FunFam" id="1.10.10.10:FF:000001">
    <property type="entry name" value="LysR family transcriptional regulator"/>
    <property type="match status" value="1"/>
</dbReference>
<evidence type="ECO:0000259" key="5">
    <source>
        <dbReference type="PROSITE" id="PS50931"/>
    </source>
</evidence>
<dbReference type="GO" id="GO:0003677">
    <property type="term" value="F:DNA binding"/>
    <property type="evidence" value="ECO:0007669"/>
    <property type="project" value="UniProtKB-KW"/>
</dbReference>
<dbReference type="PROSITE" id="PS50931">
    <property type="entry name" value="HTH_LYSR"/>
    <property type="match status" value="1"/>
</dbReference>
<dbReference type="CDD" id="cd05466">
    <property type="entry name" value="PBP2_LTTR_substrate"/>
    <property type="match status" value="1"/>
</dbReference>
<keyword evidence="2" id="KW-0805">Transcription regulation</keyword>
<evidence type="ECO:0000313" key="6">
    <source>
        <dbReference type="EMBL" id="TDW75347.1"/>
    </source>
</evidence>
<dbReference type="Gene3D" id="3.40.190.10">
    <property type="entry name" value="Periplasmic binding protein-like II"/>
    <property type="match status" value="2"/>
</dbReference>
<comment type="similarity">
    <text evidence="1">Belongs to the LysR transcriptional regulatory family.</text>
</comment>
<dbReference type="Pfam" id="PF00126">
    <property type="entry name" value="HTH_1"/>
    <property type="match status" value="1"/>
</dbReference>
<dbReference type="GO" id="GO:0032993">
    <property type="term" value="C:protein-DNA complex"/>
    <property type="evidence" value="ECO:0007669"/>
    <property type="project" value="TreeGrafter"/>
</dbReference>
<dbReference type="InterPro" id="IPR036388">
    <property type="entry name" value="WH-like_DNA-bd_sf"/>
</dbReference>
<accession>A0A4V3GH98</accession>